<dbReference type="Pfam" id="PF11343">
    <property type="entry name" value="DUF3145"/>
    <property type="match status" value="1"/>
</dbReference>
<gene>
    <name evidence="2" type="ORF">EXE58_15075</name>
</gene>
<dbReference type="OrthoDB" id="3210860at2"/>
<keyword evidence="3" id="KW-1185">Reference proteome</keyword>
<evidence type="ECO:0000313" key="2">
    <source>
        <dbReference type="EMBL" id="QBX57642.1"/>
    </source>
</evidence>
<feature type="region of interest" description="Disordered" evidence="1">
    <location>
        <begin position="1"/>
        <end position="32"/>
    </location>
</feature>
<evidence type="ECO:0000313" key="3">
    <source>
        <dbReference type="Proteomes" id="UP000294853"/>
    </source>
</evidence>
<protein>
    <submittedName>
        <fullName evidence="2">DUF3145 domain-containing protein</fullName>
    </submittedName>
</protein>
<dbReference type="EMBL" id="CP038436">
    <property type="protein sequence ID" value="QBX57642.1"/>
    <property type="molecule type" value="Genomic_DNA"/>
</dbReference>
<dbReference type="KEGG" id="nsn:EXE58_15075"/>
<sequence length="191" mass="20183">MAGEGASGASEPKEATVTTRTATRPDGPGTRGILYVHSTPSALCPHIEWAVGGVLGVAVSLDWTPQPAQPGTYRAELSWTGSAGTAAAVASALRGWNHLRFEITEEPTPSSEGSRYSCTPDLGVFHAVTGLHGDILIPEDRLKAAVVKAALGDTTLLLEIDKLLGKPWDDELETFRHAGEGAPVRWLHQVV</sequence>
<name>A0A4V1BMV0_9ACTN</name>
<proteinExistence type="predicted"/>
<dbReference type="InterPro" id="IPR021491">
    <property type="entry name" value="DUF3145"/>
</dbReference>
<accession>A0A4V1BMV0</accession>
<evidence type="ECO:0000256" key="1">
    <source>
        <dbReference type="SAM" id="MobiDB-lite"/>
    </source>
</evidence>
<reference evidence="2 3" key="1">
    <citation type="submission" date="2019-03" db="EMBL/GenBank/DDBJ databases">
        <title>Three New Species of Nocardioides, Nocardioides euryhalodurans sp. nov., Nocardioides seonyuensis sp. nov. and Nocardioides eburneoflavus sp. nov. Iolated from Soil.</title>
        <authorList>
            <person name="Roh S.G."/>
            <person name="Lee C."/>
            <person name="Kim M.-K."/>
            <person name="Kim S.B."/>
        </authorList>
    </citation>
    <scope>NUCLEOTIDE SEQUENCE [LARGE SCALE GENOMIC DNA]</scope>
    <source>
        <strain evidence="2 3">MMS17-SY207-3</strain>
    </source>
</reference>
<organism evidence="2 3">
    <name type="scientific">Nocardioides seonyuensis</name>
    <dbReference type="NCBI Taxonomy" id="2518371"/>
    <lineage>
        <taxon>Bacteria</taxon>
        <taxon>Bacillati</taxon>
        <taxon>Actinomycetota</taxon>
        <taxon>Actinomycetes</taxon>
        <taxon>Propionibacteriales</taxon>
        <taxon>Nocardioidaceae</taxon>
        <taxon>Nocardioides</taxon>
    </lineage>
</organism>
<dbReference type="Proteomes" id="UP000294853">
    <property type="component" value="Chromosome"/>
</dbReference>
<dbReference type="AlphaFoldDB" id="A0A4V1BMV0"/>